<evidence type="ECO:0000256" key="2">
    <source>
        <dbReference type="SAM" id="MobiDB-lite"/>
    </source>
</evidence>
<dbReference type="EMBL" id="JARIHO010000024">
    <property type="protein sequence ID" value="KAJ7342994.1"/>
    <property type="molecule type" value="Genomic_DNA"/>
</dbReference>
<reference evidence="3" key="1">
    <citation type="submission" date="2023-03" db="EMBL/GenBank/DDBJ databases">
        <title>Massive genome expansion in bonnet fungi (Mycena s.s.) driven by repeated elements and novel gene families across ecological guilds.</title>
        <authorList>
            <consortium name="Lawrence Berkeley National Laboratory"/>
            <person name="Harder C.B."/>
            <person name="Miyauchi S."/>
            <person name="Viragh M."/>
            <person name="Kuo A."/>
            <person name="Thoen E."/>
            <person name="Andreopoulos B."/>
            <person name="Lu D."/>
            <person name="Skrede I."/>
            <person name="Drula E."/>
            <person name="Henrissat B."/>
            <person name="Morin E."/>
            <person name="Kohler A."/>
            <person name="Barry K."/>
            <person name="LaButti K."/>
            <person name="Morin E."/>
            <person name="Salamov A."/>
            <person name="Lipzen A."/>
            <person name="Mereny Z."/>
            <person name="Hegedus B."/>
            <person name="Baldrian P."/>
            <person name="Stursova M."/>
            <person name="Weitz H."/>
            <person name="Taylor A."/>
            <person name="Grigoriev I.V."/>
            <person name="Nagy L.G."/>
            <person name="Martin F."/>
            <person name="Kauserud H."/>
        </authorList>
    </citation>
    <scope>NUCLEOTIDE SEQUENCE</scope>
    <source>
        <strain evidence="3">CBHHK002</strain>
    </source>
</reference>
<dbReference type="Proteomes" id="UP001218218">
    <property type="component" value="Unassembled WGS sequence"/>
</dbReference>
<evidence type="ECO:0000313" key="3">
    <source>
        <dbReference type="EMBL" id="KAJ7342994.1"/>
    </source>
</evidence>
<comment type="caution">
    <text evidence="3">The sequence shown here is derived from an EMBL/GenBank/DDBJ whole genome shotgun (WGS) entry which is preliminary data.</text>
</comment>
<feature type="region of interest" description="Disordered" evidence="2">
    <location>
        <begin position="249"/>
        <end position="280"/>
    </location>
</feature>
<feature type="coiled-coil region" evidence="1">
    <location>
        <begin position="105"/>
        <end position="150"/>
    </location>
</feature>
<dbReference type="AlphaFoldDB" id="A0AAD6ZWI4"/>
<feature type="compositionally biased region" description="Basic and acidic residues" evidence="2">
    <location>
        <begin position="256"/>
        <end position="268"/>
    </location>
</feature>
<name>A0AAD6ZWI4_9AGAR</name>
<evidence type="ECO:0000256" key="1">
    <source>
        <dbReference type="SAM" id="Coils"/>
    </source>
</evidence>
<organism evidence="3 4">
    <name type="scientific">Mycena albidolilacea</name>
    <dbReference type="NCBI Taxonomy" id="1033008"/>
    <lineage>
        <taxon>Eukaryota</taxon>
        <taxon>Fungi</taxon>
        <taxon>Dikarya</taxon>
        <taxon>Basidiomycota</taxon>
        <taxon>Agaricomycotina</taxon>
        <taxon>Agaricomycetes</taxon>
        <taxon>Agaricomycetidae</taxon>
        <taxon>Agaricales</taxon>
        <taxon>Marasmiineae</taxon>
        <taxon>Mycenaceae</taxon>
        <taxon>Mycena</taxon>
    </lineage>
</organism>
<protein>
    <submittedName>
        <fullName evidence="3">Uncharacterized protein</fullName>
    </submittedName>
</protein>
<keyword evidence="1" id="KW-0175">Coiled coil</keyword>
<proteinExistence type="predicted"/>
<feature type="coiled-coil region" evidence="1">
    <location>
        <begin position="179"/>
        <end position="248"/>
    </location>
</feature>
<accession>A0AAD6ZWI4</accession>
<evidence type="ECO:0000313" key="4">
    <source>
        <dbReference type="Proteomes" id="UP001218218"/>
    </source>
</evidence>
<sequence length="415" mass="44787">MVRAPYLPRPLVLTISSSSQDNSIKGFGNHNNISNGKIGGVHSATTVNGGDRTDLMGLPNATQVDSTFHPNVKDNSIQGFGDYNNISGGKIGGVHSDTTINGDGSAKDKEIIAALQAQLKTAQDQLKQSQDKADAAAKDATAKIKELDAELKKHGNCDVGLFLAEKRDLLTKIKAAHFASDAAEAKAEAAEKIKEAQDALDKQKKDVSPAFSIRVMPRLPFAQAAAILEAARIAANDLERKVAELRTIISSGGTRPRHEEGSHPRQDEGAPGVPAGTYNVRNRSTGSDLTLYEGYNRPTCPVTVFYPPAGTLRNRVIHFSRDDSGRPLLSHVEPAFWRASRYIHAGPVFAEGQSPLRLIPAKQWPGFYFISTDLASNPPSVVVDSNPHGSRGGHLHMAPLNETDERQMWQFLPPA</sequence>
<keyword evidence="4" id="KW-1185">Reference proteome</keyword>
<gene>
    <name evidence="3" type="ORF">DFH08DRAFT_1011565</name>
</gene>